<dbReference type="Gene3D" id="3.40.50.410">
    <property type="entry name" value="von Willebrand factor, type A domain"/>
    <property type="match status" value="1"/>
</dbReference>
<dbReference type="Pfam" id="PF07090">
    <property type="entry name" value="GATase1_like"/>
    <property type="match status" value="1"/>
</dbReference>
<dbReference type="RefSeq" id="WP_038091485.1">
    <property type="nucleotide sequence ID" value="NZ_JMIR01000029.1"/>
</dbReference>
<dbReference type="PROSITE" id="PS50234">
    <property type="entry name" value="VWFA"/>
    <property type="match status" value="1"/>
</dbReference>
<evidence type="ECO:0000256" key="2">
    <source>
        <dbReference type="SAM" id="Phobius"/>
    </source>
</evidence>
<dbReference type="InterPro" id="IPR017868">
    <property type="entry name" value="Filamin/ABP280_repeat-like"/>
</dbReference>
<keyword evidence="2" id="KW-1133">Transmembrane helix</keyword>
<dbReference type="Proteomes" id="UP000027931">
    <property type="component" value="Unassembled WGS sequence"/>
</dbReference>
<keyword evidence="5" id="KW-1185">Reference proteome</keyword>
<name>A0A074LQ54_9BACL</name>
<evidence type="ECO:0000256" key="1">
    <source>
        <dbReference type="SAM" id="MobiDB-lite"/>
    </source>
</evidence>
<dbReference type="CDD" id="cd00198">
    <property type="entry name" value="vWFA"/>
    <property type="match status" value="1"/>
</dbReference>
<sequence>MGFSVLHPWVLLVLLPAAYAVYRWTRDERRLHGARKRAVAVLRSLLFLLLTLAVAGTAFSAPVTRQGVVFVIDESKSIDSPKEAVSFLRNAVESKKPDDGYAVLGVGERPAVEYPFTEQVRSNLELSGVPNPNYTNLASGLRLAEGLIQPGYRPRVVLLSDGEQNAGDAAAEAAFLNRRGVRVDVAPLKREVGREVLVRSASTPSMLYQGETFSLKTTLESTVETTAELRVYEDNRPISTQTVSLQKGENQFSLPLQSEQPGFHRYKVEVQSPDDTISANNTAYGFGEVAGRPSVLILEGKPGDAKWLSSALQASGLPYVVRPGTSAPDTLEDIRRYAAVVLANVSGTDLPERVQQQLEIAVRDFGVGLMMTGGDDSFGLGGYFGSPVEKALPVYMDIRSQKEIPSLGLVLVIDHSGSMSGQKMELAKEAARRAAQMLTPQDTLGVLAFDSAPFWVVQPTHVDDVKGIQDKVSMIQASGGTEIYPALASALDALRNVQAKRKHIILLTDGQSPNGGYDALTGLMNDNHITMSTVAVGQDADQNLLKSLAEKAKGRFYSTTDSQNVPMIFSKETAMAGKTYIQDQPFTPAVGDAGELAPLFAQGLPSINAHVATTAKETANTVLANPAGEPLLVRWQYGLGRAVAWTSDARGVWANQWADWDGSSAFWNQLLTWLLPQYQAGDLDVHTGISGASGQIEVQMKQPLASGASLAAKVIGPDLTEQDVPLTLQAPGKYGSSFSAASPGTYMVTVNEQGGSQVLHSQTTGVSVPYSPEYSLPKNGTDTLQRIAVAGGGEVLDAPEDVFRDNLPPNWQRRDLSLTLMWLAALLWPFDIALRRVSLNLRLRRRNVQPATASEKKTSSLPRKPVRAETTAPPPKTVSHSAPAPTPTSAVEKPAAEPAQPASNPDTISKLLEKKRKK</sequence>
<dbReference type="OrthoDB" id="9781333at2"/>
<dbReference type="eggNOG" id="COG5426">
    <property type="taxonomic scope" value="Bacteria"/>
</dbReference>
<evidence type="ECO:0000259" key="3">
    <source>
        <dbReference type="PROSITE" id="PS50234"/>
    </source>
</evidence>
<dbReference type="SMART" id="SM00327">
    <property type="entry name" value="VWA"/>
    <property type="match status" value="2"/>
</dbReference>
<dbReference type="SUPFAM" id="SSF53300">
    <property type="entry name" value="vWA-like"/>
    <property type="match status" value="2"/>
</dbReference>
<dbReference type="Pfam" id="PF00092">
    <property type="entry name" value="VWA"/>
    <property type="match status" value="1"/>
</dbReference>
<feature type="transmembrane region" description="Helical" evidence="2">
    <location>
        <begin position="45"/>
        <end position="63"/>
    </location>
</feature>
<evidence type="ECO:0000313" key="4">
    <source>
        <dbReference type="EMBL" id="KEO81983.1"/>
    </source>
</evidence>
<dbReference type="AlphaFoldDB" id="A0A074LQ54"/>
<dbReference type="InterPro" id="IPR036465">
    <property type="entry name" value="vWFA_dom_sf"/>
</dbReference>
<reference evidence="4 5" key="1">
    <citation type="journal article" date="2013" name="Int. J. Syst. Evol. Microbiol.">
        <title>Tumebacillus flagellatus sp. nov., an alpha-amylase/pullulanase-producing bacterium isolated from cassava wastewater.</title>
        <authorList>
            <person name="Wang Q."/>
            <person name="Xie N."/>
            <person name="Qin Y."/>
            <person name="Shen N."/>
            <person name="Zhu J."/>
            <person name="Mi H."/>
            <person name="Huang R."/>
        </authorList>
    </citation>
    <scope>NUCLEOTIDE SEQUENCE [LARGE SCALE GENOMIC DNA]</scope>
    <source>
        <strain evidence="4 5">GST4</strain>
    </source>
</reference>
<dbReference type="InterPro" id="IPR002035">
    <property type="entry name" value="VWF_A"/>
</dbReference>
<keyword evidence="2" id="KW-0812">Transmembrane</keyword>
<dbReference type="PANTHER" id="PTHR37947">
    <property type="entry name" value="BLL2462 PROTEIN"/>
    <property type="match status" value="1"/>
</dbReference>
<dbReference type="Pfam" id="PF13519">
    <property type="entry name" value="VWA_2"/>
    <property type="match status" value="1"/>
</dbReference>
<dbReference type="STRING" id="1157490.EL26_17580"/>
<dbReference type="InterPro" id="IPR029062">
    <property type="entry name" value="Class_I_gatase-like"/>
</dbReference>
<feature type="region of interest" description="Disordered" evidence="1">
    <location>
        <begin position="847"/>
        <end position="918"/>
    </location>
</feature>
<dbReference type="SUPFAM" id="SSF52317">
    <property type="entry name" value="Class I glutamine amidotransferase-like"/>
    <property type="match status" value="1"/>
</dbReference>
<dbReference type="Gene3D" id="3.40.50.880">
    <property type="match status" value="2"/>
</dbReference>
<feature type="domain" description="VWFA" evidence="3">
    <location>
        <begin position="408"/>
        <end position="572"/>
    </location>
</feature>
<proteinExistence type="predicted"/>
<organism evidence="4 5">
    <name type="scientific">Tumebacillus flagellatus</name>
    <dbReference type="NCBI Taxonomy" id="1157490"/>
    <lineage>
        <taxon>Bacteria</taxon>
        <taxon>Bacillati</taxon>
        <taxon>Bacillota</taxon>
        <taxon>Bacilli</taxon>
        <taxon>Bacillales</taxon>
        <taxon>Alicyclobacillaceae</taxon>
        <taxon>Tumebacillus</taxon>
    </lineage>
</organism>
<keyword evidence="2" id="KW-0472">Membrane</keyword>
<accession>A0A074LQ54</accession>
<comment type="caution">
    <text evidence="4">The sequence shown here is derived from an EMBL/GenBank/DDBJ whole genome shotgun (WGS) entry which is preliminary data.</text>
</comment>
<dbReference type="InterPro" id="IPR010768">
    <property type="entry name" value="GATase1-like"/>
</dbReference>
<dbReference type="eggNOG" id="COG2304">
    <property type="taxonomic scope" value="Bacteria"/>
</dbReference>
<dbReference type="PANTHER" id="PTHR37947:SF2">
    <property type="entry name" value="VON WILLEBRAND FACTOR TYPE A"/>
    <property type="match status" value="1"/>
</dbReference>
<feature type="transmembrane region" description="Helical" evidence="2">
    <location>
        <begin position="6"/>
        <end position="24"/>
    </location>
</feature>
<protein>
    <recommendedName>
        <fullName evidence="3">VWFA domain-containing protein</fullName>
    </recommendedName>
</protein>
<gene>
    <name evidence="4" type="ORF">EL26_17580</name>
</gene>
<dbReference type="EMBL" id="JMIR01000029">
    <property type="protein sequence ID" value="KEO81983.1"/>
    <property type="molecule type" value="Genomic_DNA"/>
</dbReference>
<dbReference type="PROSITE" id="PS50194">
    <property type="entry name" value="FILAMIN_REPEAT"/>
    <property type="match status" value="1"/>
</dbReference>
<evidence type="ECO:0000313" key="5">
    <source>
        <dbReference type="Proteomes" id="UP000027931"/>
    </source>
</evidence>